<name>A0A0G4PEX0_PENC3</name>
<dbReference type="Gene3D" id="3.30.160.60">
    <property type="entry name" value="Classic Zinc Finger"/>
    <property type="match status" value="1"/>
</dbReference>
<dbReference type="Proteomes" id="UP000053732">
    <property type="component" value="Unassembled WGS sequence"/>
</dbReference>
<feature type="region of interest" description="Disordered" evidence="2">
    <location>
        <begin position="257"/>
        <end position="287"/>
    </location>
</feature>
<organism evidence="4 5">
    <name type="scientific">Penicillium camemberti (strain FM 013)</name>
    <dbReference type="NCBI Taxonomy" id="1429867"/>
    <lineage>
        <taxon>Eukaryota</taxon>
        <taxon>Fungi</taxon>
        <taxon>Dikarya</taxon>
        <taxon>Ascomycota</taxon>
        <taxon>Pezizomycotina</taxon>
        <taxon>Eurotiomycetes</taxon>
        <taxon>Eurotiomycetidae</taxon>
        <taxon>Eurotiales</taxon>
        <taxon>Aspergillaceae</taxon>
        <taxon>Penicillium</taxon>
    </lineage>
</organism>
<sequence>MAESTLTEQKSAPSGPIIVFIGRSNTAPDEQVKRELLETLHRVEQIHMEEYGSLDSRSVDFIPIIQGSNQLLRPSGEVMTKLSAVFQEARANAGCGVILVILGWDGFTTHDMSLLNLHLKAEGVCVTLRFCVEESDSNPRHFHDVKLRDALELLTDDTEPTDEDASLKAFFENYKRIQADGVDLSSFNKELHDRSRRRNHFPRPKDFEWTCPAPGCGNVFKTLVELTSHRERTHQQWSPESKREWDKCSFCQAEFTEPSSRDRHVKIDCPQNPDSEKNKSATKPRKK</sequence>
<evidence type="ECO:0000256" key="2">
    <source>
        <dbReference type="SAM" id="MobiDB-lite"/>
    </source>
</evidence>
<dbReference type="PROSITE" id="PS50157">
    <property type="entry name" value="ZINC_FINGER_C2H2_2"/>
    <property type="match status" value="1"/>
</dbReference>
<accession>A0A0G4PEX0</accession>
<keyword evidence="5" id="KW-1185">Reference proteome</keyword>
<evidence type="ECO:0000313" key="5">
    <source>
        <dbReference type="Proteomes" id="UP000053732"/>
    </source>
</evidence>
<reference evidence="4 5" key="1">
    <citation type="journal article" date="2014" name="Nat. Commun.">
        <title>Multiple recent horizontal transfers of a large genomic region in cheese making fungi.</title>
        <authorList>
            <person name="Cheeseman K."/>
            <person name="Ropars J."/>
            <person name="Renault P."/>
            <person name="Dupont J."/>
            <person name="Gouzy J."/>
            <person name="Branca A."/>
            <person name="Abraham A.L."/>
            <person name="Ceppi M."/>
            <person name="Conseiller E."/>
            <person name="Debuchy R."/>
            <person name="Malagnac F."/>
            <person name="Goarin A."/>
            <person name="Silar P."/>
            <person name="Lacoste S."/>
            <person name="Sallet E."/>
            <person name="Bensimon A."/>
            <person name="Giraud T."/>
            <person name="Brygoo Y."/>
        </authorList>
    </citation>
    <scope>NUCLEOTIDE SEQUENCE [LARGE SCALE GENOMIC DNA]</scope>
    <source>
        <strain evidence="5">FM 013</strain>
    </source>
</reference>
<keyword evidence="1" id="KW-0479">Metal-binding</keyword>
<evidence type="ECO:0000256" key="1">
    <source>
        <dbReference type="PROSITE-ProRule" id="PRU00042"/>
    </source>
</evidence>
<dbReference type="EMBL" id="HG793146">
    <property type="protein sequence ID" value="CRL24822.1"/>
    <property type="molecule type" value="Genomic_DNA"/>
</dbReference>
<protein>
    <submittedName>
        <fullName evidence="4">Zinc finger, C2H2-type</fullName>
    </submittedName>
</protein>
<keyword evidence="1" id="KW-0863">Zinc-finger</keyword>
<proteinExistence type="predicted"/>
<feature type="domain" description="C2H2-type" evidence="3">
    <location>
        <begin position="209"/>
        <end position="239"/>
    </location>
</feature>
<keyword evidence="1" id="KW-0862">Zinc</keyword>
<dbReference type="STRING" id="1429867.A0A0G4PEX0"/>
<gene>
    <name evidence="4" type="ORF">PCAMFM013_S013g000065</name>
</gene>
<dbReference type="AlphaFoldDB" id="A0A0G4PEX0"/>
<evidence type="ECO:0000313" key="4">
    <source>
        <dbReference type="EMBL" id="CRL24822.1"/>
    </source>
</evidence>
<dbReference type="PROSITE" id="PS00028">
    <property type="entry name" value="ZINC_FINGER_C2H2_1"/>
    <property type="match status" value="1"/>
</dbReference>
<evidence type="ECO:0000259" key="3">
    <source>
        <dbReference type="PROSITE" id="PS50157"/>
    </source>
</evidence>
<dbReference type="GO" id="GO:0008270">
    <property type="term" value="F:zinc ion binding"/>
    <property type="evidence" value="ECO:0007669"/>
    <property type="project" value="UniProtKB-KW"/>
</dbReference>
<dbReference type="InterPro" id="IPR013087">
    <property type="entry name" value="Znf_C2H2_type"/>
</dbReference>